<accession>K7VEW8</accession>
<evidence type="ECO:0000256" key="1">
    <source>
        <dbReference type="SAM" id="MobiDB-lite"/>
    </source>
</evidence>
<gene>
    <name evidence="2" type="ORF">ZEAMMB73_Zm00001d046520</name>
</gene>
<sequence>MLIPTIPAAAAGAQRRFAAPASTASLNSSTANSRNWSRESSASSSSPAARSAASTQTRGDGEGTQRRTSGTDALSSE</sequence>
<proteinExistence type="predicted"/>
<feature type="compositionally biased region" description="Polar residues" evidence="1">
    <location>
        <begin position="66"/>
        <end position="77"/>
    </location>
</feature>
<organism evidence="2">
    <name type="scientific">Zea mays</name>
    <name type="common">Maize</name>
    <dbReference type="NCBI Taxonomy" id="4577"/>
    <lineage>
        <taxon>Eukaryota</taxon>
        <taxon>Viridiplantae</taxon>
        <taxon>Streptophyta</taxon>
        <taxon>Embryophyta</taxon>
        <taxon>Tracheophyta</taxon>
        <taxon>Spermatophyta</taxon>
        <taxon>Magnoliopsida</taxon>
        <taxon>Liliopsida</taxon>
        <taxon>Poales</taxon>
        <taxon>Poaceae</taxon>
        <taxon>PACMAD clade</taxon>
        <taxon>Panicoideae</taxon>
        <taxon>Andropogonodae</taxon>
        <taxon>Andropogoneae</taxon>
        <taxon>Tripsacinae</taxon>
        <taxon>Zea</taxon>
    </lineage>
</organism>
<reference evidence="2" key="1">
    <citation type="submission" date="2015-12" db="EMBL/GenBank/DDBJ databases">
        <title>Update maize B73 reference genome by single molecule sequencing technologies.</title>
        <authorList>
            <consortium name="Maize Genome Sequencing Project"/>
            <person name="Ware D."/>
        </authorList>
    </citation>
    <scope>NUCLEOTIDE SEQUENCE</scope>
    <source>
        <tissue evidence="2">Seedling</tissue>
    </source>
</reference>
<dbReference type="PaxDb" id="4577-GRMZM5G807957_P01"/>
<dbReference type="InParanoid" id="K7VEW8"/>
<evidence type="ECO:0000313" key="2">
    <source>
        <dbReference type="EMBL" id="AQL04427.1"/>
    </source>
</evidence>
<feature type="compositionally biased region" description="Low complexity" evidence="1">
    <location>
        <begin position="7"/>
        <end position="54"/>
    </location>
</feature>
<name>K7VEW8_MAIZE</name>
<feature type="region of interest" description="Disordered" evidence="1">
    <location>
        <begin position="1"/>
        <end position="77"/>
    </location>
</feature>
<protein>
    <submittedName>
        <fullName evidence="2">Uncharacterized protein</fullName>
    </submittedName>
</protein>
<dbReference type="EMBL" id="CM000785">
    <property type="protein sequence ID" value="AQL04427.1"/>
    <property type="molecule type" value="Genomic_DNA"/>
</dbReference>
<dbReference type="HOGENOM" id="CLU_2641761_0_0_1"/>
<dbReference type="AlphaFoldDB" id="K7VEW8"/>